<keyword evidence="2 4" id="KW-0863">Zinc-finger</keyword>
<feature type="region of interest" description="Disordered" evidence="5">
    <location>
        <begin position="1"/>
        <end position="41"/>
    </location>
</feature>
<sequence length="143" mass="16549">MSSRQKRSREEPLEATETDISEVIDADTDEDEEEEVEEEEYVTIDMSLVRKEVECPICLGIIRKTSTVMECLHRFCRKCIDKSMRLGNKECPSCRTHLASRRSLKDDPNYDILIATLFPNIDKFEEEEFASLEEELGLPKKGI</sequence>
<name>A0A1S3EC92_CICAR</name>
<evidence type="ECO:0000256" key="4">
    <source>
        <dbReference type="PROSITE-ProRule" id="PRU00175"/>
    </source>
</evidence>
<dbReference type="PROSITE" id="PS50089">
    <property type="entry name" value="ZF_RING_2"/>
    <property type="match status" value="1"/>
</dbReference>
<feature type="domain" description="RING-type" evidence="6">
    <location>
        <begin position="55"/>
        <end position="95"/>
    </location>
</feature>
<evidence type="ECO:0000256" key="3">
    <source>
        <dbReference type="ARBA" id="ARBA00022833"/>
    </source>
</evidence>
<dbReference type="RefSeq" id="XP_012572561.1">
    <property type="nucleotide sequence ID" value="XM_012717107.2"/>
</dbReference>
<dbReference type="InterPro" id="IPR013083">
    <property type="entry name" value="Znf_RING/FYVE/PHD"/>
</dbReference>
<protein>
    <submittedName>
        <fullName evidence="8">E3 ubiquitin-protein ligase RING1a</fullName>
    </submittedName>
</protein>
<dbReference type="KEGG" id="cam:105852291"/>
<proteinExistence type="predicted"/>
<evidence type="ECO:0000256" key="1">
    <source>
        <dbReference type="ARBA" id="ARBA00022723"/>
    </source>
</evidence>
<dbReference type="Proteomes" id="UP000087171">
    <property type="component" value="Chromosome Ca6"/>
</dbReference>
<dbReference type="GeneID" id="105852291"/>
<dbReference type="OrthoDB" id="337575at2759"/>
<accession>A0A1S3EC92</accession>
<dbReference type="PROSITE" id="PS00518">
    <property type="entry name" value="ZF_RING_1"/>
    <property type="match status" value="1"/>
</dbReference>
<organism evidence="7 8">
    <name type="scientific">Cicer arietinum</name>
    <name type="common">Chickpea</name>
    <name type="synonym">Garbanzo</name>
    <dbReference type="NCBI Taxonomy" id="3827"/>
    <lineage>
        <taxon>Eukaryota</taxon>
        <taxon>Viridiplantae</taxon>
        <taxon>Streptophyta</taxon>
        <taxon>Embryophyta</taxon>
        <taxon>Tracheophyta</taxon>
        <taxon>Spermatophyta</taxon>
        <taxon>Magnoliopsida</taxon>
        <taxon>eudicotyledons</taxon>
        <taxon>Gunneridae</taxon>
        <taxon>Pentapetalae</taxon>
        <taxon>rosids</taxon>
        <taxon>fabids</taxon>
        <taxon>Fabales</taxon>
        <taxon>Fabaceae</taxon>
        <taxon>Papilionoideae</taxon>
        <taxon>50 kb inversion clade</taxon>
        <taxon>NPAAA clade</taxon>
        <taxon>Hologalegina</taxon>
        <taxon>IRL clade</taxon>
        <taxon>Cicereae</taxon>
        <taxon>Cicer</taxon>
    </lineage>
</organism>
<dbReference type="Pfam" id="PF13923">
    <property type="entry name" value="zf-C3HC4_2"/>
    <property type="match status" value="1"/>
</dbReference>
<dbReference type="PANTHER" id="PTHR46537:SF3">
    <property type="entry name" value="E3 UBIQUITIN-PROTEIN LIGASE RING1A"/>
    <property type="match status" value="1"/>
</dbReference>
<dbReference type="SMART" id="SM00184">
    <property type="entry name" value="RING"/>
    <property type="match status" value="1"/>
</dbReference>
<dbReference type="InterPro" id="IPR044592">
    <property type="entry name" value="RING1A/B"/>
</dbReference>
<dbReference type="InterPro" id="IPR001841">
    <property type="entry name" value="Znf_RING"/>
</dbReference>
<dbReference type="SUPFAM" id="SSF57850">
    <property type="entry name" value="RING/U-box"/>
    <property type="match status" value="1"/>
</dbReference>
<gene>
    <name evidence="8" type="primary">LOC105852291</name>
</gene>
<reference evidence="8" key="2">
    <citation type="submission" date="2025-08" db="UniProtKB">
        <authorList>
            <consortium name="RefSeq"/>
        </authorList>
    </citation>
    <scope>IDENTIFICATION</scope>
    <source>
        <tissue evidence="8">Etiolated seedlings</tissue>
    </source>
</reference>
<dbReference type="InterPro" id="IPR017907">
    <property type="entry name" value="Znf_RING_CS"/>
</dbReference>
<keyword evidence="7" id="KW-1185">Reference proteome</keyword>
<dbReference type="Gene3D" id="3.30.40.10">
    <property type="entry name" value="Zinc/RING finger domain, C3HC4 (zinc finger)"/>
    <property type="match status" value="1"/>
</dbReference>
<keyword evidence="3" id="KW-0862">Zinc</keyword>
<dbReference type="AlphaFoldDB" id="A0A1S3EC92"/>
<evidence type="ECO:0000256" key="2">
    <source>
        <dbReference type="ARBA" id="ARBA00022771"/>
    </source>
</evidence>
<keyword evidence="1" id="KW-0479">Metal-binding</keyword>
<dbReference type="GO" id="GO:0008270">
    <property type="term" value="F:zinc ion binding"/>
    <property type="evidence" value="ECO:0007669"/>
    <property type="project" value="UniProtKB-KW"/>
</dbReference>
<dbReference type="STRING" id="3827.A0A1S3EC92"/>
<dbReference type="PANTHER" id="PTHR46537">
    <property type="entry name" value="OS11G0578200 PROTEIN"/>
    <property type="match status" value="1"/>
</dbReference>
<evidence type="ECO:0000313" key="7">
    <source>
        <dbReference type="Proteomes" id="UP000087171"/>
    </source>
</evidence>
<evidence type="ECO:0000256" key="5">
    <source>
        <dbReference type="SAM" id="MobiDB-lite"/>
    </source>
</evidence>
<feature type="compositionally biased region" description="Acidic residues" evidence="5">
    <location>
        <begin position="13"/>
        <end position="41"/>
    </location>
</feature>
<dbReference type="CDD" id="cd16531">
    <property type="entry name" value="RING-HC_RING1-like"/>
    <property type="match status" value="1"/>
</dbReference>
<evidence type="ECO:0000259" key="6">
    <source>
        <dbReference type="PROSITE" id="PS50089"/>
    </source>
</evidence>
<evidence type="ECO:0000313" key="8">
    <source>
        <dbReference type="RefSeq" id="XP_012572561.1"/>
    </source>
</evidence>
<reference evidence="7" key="1">
    <citation type="journal article" date="2013" name="Nat. Biotechnol.">
        <title>Draft genome sequence of chickpea (Cicer arietinum) provides a resource for trait improvement.</title>
        <authorList>
            <person name="Varshney R.K."/>
            <person name="Song C."/>
            <person name="Saxena R.K."/>
            <person name="Azam S."/>
            <person name="Yu S."/>
            <person name="Sharpe A.G."/>
            <person name="Cannon S."/>
            <person name="Baek J."/>
            <person name="Rosen B.D."/>
            <person name="Tar'an B."/>
            <person name="Millan T."/>
            <person name="Zhang X."/>
            <person name="Ramsay L.D."/>
            <person name="Iwata A."/>
            <person name="Wang Y."/>
            <person name="Nelson W."/>
            <person name="Farmer A.D."/>
            <person name="Gaur P.M."/>
            <person name="Soderlund C."/>
            <person name="Penmetsa R.V."/>
            <person name="Xu C."/>
            <person name="Bharti A.K."/>
            <person name="He W."/>
            <person name="Winter P."/>
            <person name="Zhao S."/>
            <person name="Hane J.K."/>
            <person name="Carrasquilla-Garcia N."/>
            <person name="Condie J.A."/>
            <person name="Upadhyaya H.D."/>
            <person name="Luo M.C."/>
            <person name="Thudi M."/>
            <person name="Gowda C.L."/>
            <person name="Singh N.P."/>
            <person name="Lichtenzveig J."/>
            <person name="Gali K.K."/>
            <person name="Rubio J."/>
            <person name="Nadarajan N."/>
            <person name="Dolezel J."/>
            <person name="Bansal K.C."/>
            <person name="Xu X."/>
            <person name="Edwards D."/>
            <person name="Zhang G."/>
            <person name="Kahl G."/>
            <person name="Gil J."/>
            <person name="Singh K.B."/>
            <person name="Datta S.K."/>
            <person name="Jackson S.A."/>
            <person name="Wang J."/>
            <person name="Cook D.R."/>
        </authorList>
    </citation>
    <scope>NUCLEOTIDE SEQUENCE [LARGE SCALE GENOMIC DNA]</scope>
    <source>
        <strain evidence="7">cv. CDC Frontier</strain>
    </source>
</reference>